<evidence type="ECO:0000313" key="3">
    <source>
        <dbReference type="Proteomes" id="UP000287198"/>
    </source>
</evidence>
<evidence type="ECO:0000313" key="2">
    <source>
        <dbReference type="EMBL" id="RUO54090.1"/>
    </source>
</evidence>
<protein>
    <recommendedName>
        <fullName evidence="4">DUF4381 domain-containing protein</fullName>
    </recommendedName>
</protein>
<keyword evidence="1" id="KW-0812">Transmembrane</keyword>
<accession>A0A432XZF0</accession>
<evidence type="ECO:0008006" key="4">
    <source>
        <dbReference type="Google" id="ProtNLM"/>
    </source>
</evidence>
<dbReference type="Proteomes" id="UP000287198">
    <property type="component" value="Unassembled WGS sequence"/>
</dbReference>
<comment type="caution">
    <text evidence="2">The sequence shown here is derived from an EMBL/GenBank/DDBJ whole genome shotgun (WGS) entry which is preliminary data.</text>
</comment>
<organism evidence="2 3">
    <name type="scientific">Pseudidiomarina halophila</name>
    <dbReference type="NCBI Taxonomy" id="1449799"/>
    <lineage>
        <taxon>Bacteria</taxon>
        <taxon>Pseudomonadati</taxon>
        <taxon>Pseudomonadota</taxon>
        <taxon>Gammaproteobacteria</taxon>
        <taxon>Alteromonadales</taxon>
        <taxon>Idiomarinaceae</taxon>
        <taxon>Pseudidiomarina</taxon>
    </lineage>
</organism>
<dbReference type="OrthoDB" id="283083at2"/>
<dbReference type="RefSeq" id="WP_126761169.1">
    <property type="nucleotide sequence ID" value="NZ_JBHLTZ010000004.1"/>
</dbReference>
<keyword evidence="1" id="KW-0472">Membrane</keyword>
<dbReference type="InterPro" id="IPR025489">
    <property type="entry name" value="DUF4381"/>
</dbReference>
<feature type="transmembrane region" description="Helical" evidence="1">
    <location>
        <begin position="28"/>
        <end position="48"/>
    </location>
</feature>
<sequence>MIDAAPAVEKMHDILAPPAAHWWPLAPGWYALAALVIVSIALLAWLLVRSYRQRRVRRAALAELHPTLPLNATTLIVKRACYGYFPQQQIASLTGAAWRDFLLQRLPAARAARYVDLLTEVEHAAYQKSTSEPQQLRQRYHDFARLWLRHALPRRSND</sequence>
<proteinExistence type="predicted"/>
<dbReference type="Pfam" id="PF14316">
    <property type="entry name" value="DUF4381"/>
    <property type="match status" value="1"/>
</dbReference>
<dbReference type="EMBL" id="PIPW01000001">
    <property type="protein sequence ID" value="RUO54090.1"/>
    <property type="molecule type" value="Genomic_DNA"/>
</dbReference>
<evidence type="ECO:0000256" key="1">
    <source>
        <dbReference type="SAM" id="Phobius"/>
    </source>
</evidence>
<keyword evidence="1" id="KW-1133">Transmembrane helix</keyword>
<name>A0A432XZF0_9GAMM</name>
<gene>
    <name evidence="2" type="ORF">CWI69_01280</name>
</gene>
<dbReference type="AlphaFoldDB" id="A0A432XZF0"/>
<keyword evidence="3" id="KW-1185">Reference proteome</keyword>
<reference evidence="3" key="1">
    <citation type="journal article" date="2018" name="Front. Microbiol.">
        <title>Genome-Based Analysis Reveals the Taxonomy and Diversity of the Family Idiomarinaceae.</title>
        <authorList>
            <person name="Liu Y."/>
            <person name="Lai Q."/>
            <person name="Shao Z."/>
        </authorList>
    </citation>
    <scope>NUCLEOTIDE SEQUENCE [LARGE SCALE GENOMIC DNA]</scope>
    <source>
        <strain evidence="3">BH195</strain>
    </source>
</reference>